<dbReference type="Pfam" id="PF13193">
    <property type="entry name" value="AMP-binding_C"/>
    <property type="match status" value="1"/>
</dbReference>
<keyword evidence="3" id="KW-0276">Fatty acid metabolism</keyword>
<evidence type="ECO:0000259" key="5">
    <source>
        <dbReference type="Pfam" id="PF00501"/>
    </source>
</evidence>
<organism evidence="7 8">
    <name type="scientific">Pseudohalioglobus sediminis</name>
    <dbReference type="NCBI Taxonomy" id="2606449"/>
    <lineage>
        <taxon>Bacteria</taxon>
        <taxon>Pseudomonadati</taxon>
        <taxon>Pseudomonadota</taxon>
        <taxon>Gammaproteobacteria</taxon>
        <taxon>Cellvibrionales</taxon>
        <taxon>Halieaceae</taxon>
        <taxon>Pseudohalioglobus</taxon>
    </lineage>
</organism>
<dbReference type="FunFam" id="3.30.300.30:FF:000008">
    <property type="entry name" value="2,3-dihydroxybenzoate-AMP ligase"/>
    <property type="match status" value="1"/>
</dbReference>
<dbReference type="PANTHER" id="PTHR43859:SF4">
    <property type="entry name" value="BUTANOATE--COA LIGASE AAE1-RELATED"/>
    <property type="match status" value="1"/>
</dbReference>
<dbReference type="Proteomes" id="UP000323708">
    <property type="component" value="Unassembled WGS sequence"/>
</dbReference>
<keyword evidence="8" id="KW-1185">Reference proteome</keyword>
<dbReference type="PROSITE" id="PS00455">
    <property type="entry name" value="AMP_BINDING"/>
    <property type="match status" value="1"/>
</dbReference>
<dbReference type="Pfam" id="PF00501">
    <property type="entry name" value="AMP-binding"/>
    <property type="match status" value="1"/>
</dbReference>
<evidence type="ECO:0000256" key="3">
    <source>
        <dbReference type="ARBA" id="ARBA00022832"/>
    </source>
</evidence>
<name>A0A5B0WRL9_9GAMM</name>
<dbReference type="RefSeq" id="WP_149612213.1">
    <property type="nucleotide sequence ID" value="NZ_VTUX01000007.1"/>
</dbReference>
<dbReference type="AlphaFoldDB" id="A0A5B0WRL9"/>
<dbReference type="GO" id="GO:0016874">
    <property type="term" value="F:ligase activity"/>
    <property type="evidence" value="ECO:0007669"/>
    <property type="project" value="UniProtKB-KW"/>
</dbReference>
<dbReference type="GO" id="GO:0006631">
    <property type="term" value="P:fatty acid metabolic process"/>
    <property type="evidence" value="ECO:0007669"/>
    <property type="project" value="UniProtKB-KW"/>
</dbReference>
<evidence type="ECO:0000256" key="2">
    <source>
        <dbReference type="ARBA" id="ARBA00022598"/>
    </source>
</evidence>
<evidence type="ECO:0000259" key="6">
    <source>
        <dbReference type="Pfam" id="PF13193"/>
    </source>
</evidence>
<reference evidence="7 8" key="1">
    <citation type="submission" date="2019-09" db="EMBL/GenBank/DDBJ databases">
        <authorList>
            <person name="Chen X.-Y."/>
        </authorList>
    </citation>
    <scope>NUCLEOTIDE SEQUENCE [LARGE SCALE GENOMIC DNA]</scope>
    <source>
        <strain evidence="7 8">NY5</strain>
    </source>
</reference>
<dbReference type="SUPFAM" id="SSF56801">
    <property type="entry name" value="Acetyl-CoA synthetase-like"/>
    <property type="match status" value="1"/>
</dbReference>
<keyword evidence="2 7" id="KW-0436">Ligase</keyword>
<dbReference type="InterPro" id="IPR025110">
    <property type="entry name" value="AMP-bd_C"/>
</dbReference>
<dbReference type="Gene3D" id="3.30.300.30">
    <property type="match status" value="1"/>
</dbReference>
<dbReference type="PANTHER" id="PTHR43859">
    <property type="entry name" value="ACYL-ACTIVATING ENZYME"/>
    <property type="match status" value="1"/>
</dbReference>
<dbReference type="InterPro" id="IPR020845">
    <property type="entry name" value="AMP-binding_CS"/>
</dbReference>
<keyword evidence="4" id="KW-0443">Lipid metabolism</keyword>
<accession>A0A5B0WRL9</accession>
<evidence type="ECO:0000256" key="1">
    <source>
        <dbReference type="ARBA" id="ARBA00006432"/>
    </source>
</evidence>
<evidence type="ECO:0000313" key="8">
    <source>
        <dbReference type="Proteomes" id="UP000323708"/>
    </source>
</evidence>
<comment type="caution">
    <text evidence="7">The sequence shown here is derived from an EMBL/GenBank/DDBJ whole genome shotgun (WGS) entry which is preliminary data.</text>
</comment>
<evidence type="ECO:0000256" key="4">
    <source>
        <dbReference type="ARBA" id="ARBA00023098"/>
    </source>
</evidence>
<feature type="domain" description="AMP-dependent synthetase/ligase" evidence="5">
    <location>
        <begin position="31"/>
        <end position="403"/>
    </location>
</feature>
<dbReference type="InterPro" id="IPR000873">
    <property type="entry name" value="AMP-dep_synth/lig_dom"/>
</dbReference>
<dbReference type="InterPro" id="IPR045851">
    <property type="entry name" value="AMP-bd_C_sf"/>
</dbReference>
<sequence length="538" mass="59705">MTTYMQEDSRTLIDMLRYAASYHADVEVITRAVEDGSLRRSSYGEVYRRTCQLANALAALGLGFQDRVGTMAWNTDRHLEAWYAVAGQGAICHTVNPRLYADQIEYIIRHAGDRFLMVDLDILPVVQGIADRLECVEVLIVMTSAEHMPAQLDVPQQVYCYEELVAGHSAEMNWPGFPQDTLSSLCYTSGTTGNPKGVAYTHASNLAHAISAAQPDSMNLSTAQSVLMVVPMFHANSWGIAYSAPMTGSRLVLPGSRLDGASIWELLDGERVSFSAAVPTVWNLLLAYLKETGRELPHLSEVVIGGSAVPRSMMEVFDREYGVTVIHAWGMTEMSPLGSVCRLTPAMTEWDAEKQLQQRLKQGRPPFGVEMQIVDDKGNELPHDGEAFGRLLVRGPWVVERYYLADEPAVDEQGWFDTGDVATIDEYGFMKITDRAKDVIKSGGEWISSVDLENAAMAHPDVDLAAVIGMPHPKWEERPLLIVKLKPGRESGKAEIIDFLADKVARWWLPDEVVFVEDIPLTATGKLNKLALRQRHLD</sequence>
<protein>
    <submittedName>
        <fullName evidence="7">Long-chain fatty acid--CoA ligase</fullName>
    </submittedName>
</protein>
<dbReference type="NCBIfam" id="NF004674">
    <property type="entry name" value="PRK06018.1"/>
    <property type="match status" value="1"/>
</dbReference>
<comment type="similarity">
    <text evidence="1">Belongs to the ATP-dependent AMP-binding enzyme family.</text>
</comment>
<dbReference type="EMBL" id="VTUX01000007">
    <property type="protein sequence ID" value="KAA1189603.1"/>
    <property type="molecule type" value="Genomic_DNA"/>
</dbReference>
<gene>
    <name evidence="7" type="ORF">F0M18_14725</name>
</gene>
<feature type="domain" description="AMP-binding enzyme C-terminal" evidence="6">
    <location>
        <begin position="452"/>
        <end position="526"/>
    </location>
</feature>
<dbReference type="InterPro" id="IPR042099">
    <property type="entry name" value="ANL_N_sf"/>
</dbReference>
<dbReference type="NCBIfam" id="NF004837">
    <property type="entry name" value="PRK06187.1"/>
    <property type="match status" value="1"/>
</dbReference>
<dbReference type="CDD" id="cd12119">
    <property type="entry name" value="ttLC_FACS_AlkK_like"/>
    <property type="match status" value="1"/>
</dbReference>
<proteinExistence type="inferred from homology"/>
<evidence type="ECO:0000313" key="7">
    <source>
        <dbReference type="EMBL" id="KAA1189603.1"/>
    </source>
</evidence>
<dbReference type="Gene3D" id="3.40.50.12780">
    <property type="entry name" value="N-terminal domain of ligase-like"/>
    <property type="match status" value="1"/>
</dbReference>